<keyword evidence="8" id="KW-1185">Reference proteome</keyword>
<reference evidence="7 8" key="1">
    <citation type="submission" date="2024-07" db="EMBL/GenBank/DDBJ databases">
        <title>Section-level genome sequencing and comparative genomics of Aspergillus sections Usti and Cavernicolus.</title>
        <authorList>
            <consortium name="Lawrence Berkeley National Laboratory"/>
            <person name="Nybo J.L."/>
            <person name="Vesth T.C."/>
            <person name="Theobald S."/>
            <person name="Frisvad J.C."/>
            <person name="Larsen T.O."/>
            <person name="Kjaerboelling I."/>
            <person name="Rothschild-Mancinelli K."/>
            <person name="Lyhne E.K."/>
            <person name="Kogle M.E."/>
            <person name="Barry K."/>
            <person name="Clum A."/>
            <person name="Na H."/>
            <person name="Ledsgaard L."/>
            <person name="Lin J."/>
            <person name="Lipzen A."/>
            <person name="Kuo A."/>
            <person name="Riley R."/>
            <person name="Mondo S."/>
            <person name="Labutti K."/>
            <person name="Haridas S."/>
            <person name="Pangalinan J."/>
            <person name="Salamov A.A."/>
            <person name="Simmons B.A."/>
            <person name="Magnuson J.K."/>
            <person name="Chen J."/>
            <person name="Drula E."/>
            <person name="Henrissat B."/>
            <person name="Wiebenga A."/>
            <person name="Lubbers R.J."/>
            <person name="Gomes A.C."/>
            <person name="Makela M.R."/>
            <person name="Stajich J."/>
            <person name="Grigoriev I.V."/>
            <person name="Mortensen U.H."/>
            <person name="De Vries R.P."/>
            <person name="Baker S.E."/>
            <person name="Andersen M.R."/>
        </authorList>
    </citation>
    <scope>NUCLEOTIDE SEQUENCE [LARGE SCALE GENOMIC DNA]</scope>
    <source>
        <strain evidence="7 8">CBS 588.65</strain>
    </source>
</reference>
<evidence type="ECO:0000256" key="2">
    <source>
        <dbReference type="ARBA" id="ARBA00007441"/>
    </source>
</evidence>
<dbReference type="SUPFAM" id="SSF53383">
    <property type="entry name" value="PLP-dependent transferases"/>
    <property type="match status" value="1"/>
</dbReference>
<dbReference type="PANTHER" id="PTHR42790:SF19">
    <property type="entry name" value="KYNURENINE_ALPHA-AMINOADIPATE AMINOTRANSFERASE, MITOCHONDRIAL"/>
    <property type="match status" value="1"/>
</dbReference>
<evidence type="ECO:0000256" key="5">
    <source>
        <dbReference type="ARBA" id="ARBA00022898"/>
    </source>
</evidence>
<evidence type="ECO:0000259" key="6">
    <source>
        <dbReference type="Pfam" id="PF00155"/>
    </source>
</evidence>
<evidence type="ECO:0000256" key="1">
    <source>
        <dbReference type="ARBA" id="ARBA00001933"/>
    </source>
</evidence>
<proteinExistence type="inferred from homology"/>
<keyword evidence="3" id="KW-0032">Aminotransferase</keyword>
<dbReference type="Gene3D" id="3.40.640.10">
    <property type="entry name" value="Type I PLP-dependent aspartate aminotransferase-like (Major domain)"/>
    <property type="match status" value="1"/>
</dbReference>
<dbReference type="InterPro" id="IPR015424">
    <property type="entry name" value="PyrdxlP-dep_Trfase"/>
</dbReference>
<keyword evidence="4 7" id="KW-0808">Transferase</keyword>
<comment type="caution">
    <text evidence="7">The sequence shown here is derived from an EMBL/GenBank/DDBJ whole genome shotgun (WGS) entry which is preliminary data.</text>
</comment>
<evidence type="ECO:0000256" key="4">
    <source>
        <dbReference type="ARBA" id="ARBA00022679"/>
    </source>
</evidence>
<dbReference type="InterPro" id="IPR004839">
    <property type="entry name" value="Aminotransferase_I/II_large"/>
</dbReference>
<feature type="domain" description="Aminotransferase class I/classII large" evidence="6">
    <location>
        <begin position="141"/>
        <end position="407"/>
    </location>
</feature>
<organism evidence="7 8">
    <name type="scientific">Aspergillus granulosus</name>
    <dbReference type="NCBI Taxonomy" id="176169"/>
    <lineage>
        <taxon>Eukaryota</taxon>
        <taxon>Fungi</taxon>
        <taxon>Dikarya</taxon>
        <taxon>Ascomycota</taxon>
        <taxon>Pezizomycotina</taxon>
        <taxon>Eurotiomycetes</taxon>
        <taxon>Eurotiomycetidae</taxon>
        <taxon>Eurotiales</taxon>
        <taxon>Aspergillaceae</taxon>
        <taxon>Aspergillus</taxon>
        <taxon>Aspergillus subgen. Nidulantes</taxon>
    </lineage>
</organism>
<accession>A0ABR4GXC3</accession>
<evidence type="ECO:0000313" key="7">
    <source>
        <dbReference type="EMBL" id="KAL2803100.1"/>
    </source>
</evidence>
<keyword evidence="5" id="KW-0663">Pyridoxal phosphate</keyword>
<dbReference type="GO" id="GO:0016740">
    <property type="term" value="F:transferase activity"/>
    <property type="evidence" value="ECO:0007669"/>
    <property type="project" value="UniProtKB-KW"/>
</dbReference>
<comment type="cofactor">
    <cofactor evidence="1">
        <name>pyridoxal 5'-phosphate</name>
        <dbReference type="ChEBI" id="CHEBI:597326"/>
    </cofactor>
</comment>
<sequence length="418" mass="45661">MGSMGPSNAVVDPTPLFSSRVQKWEPGAIRSLLPLEALPGMISLVAGKPSPETFPIAEIAITLKGAAAGKDRIIALQYGLPRGDAGLIRVCLCGGSRLSRRESTALMRTEELIHRVMQVFTDPGDPVLLETGVVGFLRADGQELIPVYSDAHGLNPASLEQTLSTWPSDSPRPKVLYTTPTGSNPTGQSCTESRKAEILRLAKRFNFIVLEDDAYYYLNYGDEKHRARSYLALEREVNEDSGRVVRFDSLSKIVSPGMRLGILTAPAAVVDKVTRITENINLQPSSTTQLIALSLLRHWGHAGFLTHCAEAAEVYRRRRNLFIAAAERHLQGRATWVVPMAGMFIWLELQLPPGEDTFELLKKQVTKNGVLAIPGGAFMPGGENTSYIRVSFSLVSERDMDEACRRIAGLVDGCACTS</sequence>
<dbReference type="PANTHER" id="PTHR42790">
    <property type="entry name" value="AMINOTRANSFERASE"/>
    <property type="match status" value="1"/>
</dbReference>
<comment type="similarity">
    <text evidence="2">Belongs to the class-I pyridoxal-phosphate-dependent aminotransferase family.</text>
</comment>
<dbReference type="EMBL" id="JBFXLT010000151">
    <property type="protein sequence ID" value="KAL2803100.1"/>
    <property type="molecule type" value="Genomic_DNA"/>
</dbReference>
<evidence type="ECO:0000313" key="8">
    <source>
        <dbReference type="Proteomes" id="UP001610334"/>
    </source>
</evidence>
<dbReference type="InterPro" id="IPR015421">
    <property type="entry name" value="PyrdxlP-dep_Trfase_major"/>
</dbReference>
<gene>
    <name evidence="7" type="ORF">BJX63DRAFT_425558</name>
</gene>
<dbReference type="InterPro" id="IPR015422">
    <property type="entry name" value="PyrdxlP-dep_Trfase_small"/>
</dbReference>
<dbReference type="InterPro" id="IPR050859">
    <property type="entry name" value="Class-I_PLP-dep_aminotransf"/>
</dbReference>
<dbReference type="CDD" id="cd00609">
    <property type="entry name" value="AAT_like"/>
    <property type="match status" value="1"/>
</dbReference>
<name>A0ABR4GXC3_9EURO</name>
<protein>
    <submittedName>
        <fullName evidence="7">Pyridoxal phosphate-dependent transferase</fullName>
    </submittedName>
</protein>
<dbReference type="Proteomes" id="UP001610334">
    <property type="component" value="Unassembled WGS sequence"/>
</dbReference>
<evidence type="ECO:0000256" key="3">
    <source>
        <dbReference type="ARBA" id="ARBA00022576"/>
    </source>
</evidence>
<dbReference type="Pfam" id="PF00155">
    <property type="entry name" value="Aminotran_1_2"/>
    <property type="match status" value="1"/>
</dbReference>
<dbReference type="Gene3D" id="3.90.1150.10">
    <property type="entry name" value="Aspartate Aminotransferase, domain 1"/>
    <property type="match status" value="1"/>
</dbReference>